<dbReference type="InterPro" id="IPR027417">
    <property type="entry name" value="P-loop_NTPase"/>
</dbReference>
<dbReference type="InterPro" id="IPR038248">
    <property type="entry name" value="Dicer_dimer_sf"/>
</dbReference>
<evidence type="ECO:0000256" key="2">
    <source>
        <dbReference type="ARBA" id="ARBA00022884"/>
    </source>
</evidence>
<dbReference type="Pfam" id="PF03368">
    <property type="entry name" value="Dicer_dimer"/>
    <property type="match status" value="1"/>
</dbReference>
<evidence type="ECO:0000313" key="7">
    <source>
        <dbReference type="Proteomes" id="UP001219568"/>
    </source>
</evidence>
<reference evidence="6" key="1">
    <citation type="journal article" date="2023" name="IMA Fungus">
        <title>Comparative genomic study of the Penicillium genus elucidates a diverse pangenome and 15 lateral gene transfer events.</title>
        <authorList>
            <person name="Petersen C."/>
            <person name="Sorensen T."/>
            <person name="Nielsen M.R."/>
            <person name="Sondergaard T.E."/>
            <person name="Sorensen J.L."/>
            <person name="Fitzpatrick D.A."/>
            <person name="Frisvad J.C."/>
            <person name="Nielsen K.L."/>
        </authorList>
    </citation>
    <scope>NUCLEOTIDE SEQUENCE</scope>
    <source>
        <strain evidence="6">IBT 15450</strain>
    </source>
</reference>
<dbReference type="InterPro" id="IPR001650">
    <property type="entry name" value="Helicase_C-like"/>
</dbReference>
<keyword evidence="2 3" id="KW-0694">RNA-binding</keyword>
<dbReference type="PROSITE" id="PS51327">
    <property type="entry name" value="DICER_DSRBF"/>
    <property type="match status" value="1"/>
</dbReference>
<dbReference type="AlphaFoldDB" id="A0AAD6ICA4"/>
<dbReference type="Proteomes" id="UP001219568">
    <property type="component" value="Unassembled WGS sequence"/>
</dbReference>
<keyword evidence="1" id="KW-0378">Hydrolase</keyword>
<sequence length="387" mass="44011">MPSDARPVSVRSESSWTKGDDLSFGKNEDIVMQFRSGLKNLIVATSVLEEGIDLPACHLDISFDSPDNITSFIQRRGRARQGISEFAVMEANDVESVSASSKQYSDLERQMQIICLDHQRSHQTLEAGNIQSDDVLLQLRLHTGALLTSENAIPHLFHFCTTLQRETLGETHPTFSYQRNGEGLARSTVYLPSGIDRFLRIVDGHHWWGAKQSARQDAAFQAVRALHGQNLIDDHLLPLFSDNPWTSEIYERDIVAELPQTENLINFWKGIPGPWTERKLYKCRVSFSANGKDRPELAMAIFTPVKLPVKDDLDLYWDNRTSFTVSLQPFNKETAISPSTRRLIWEISTLLFQSTRASSVQEQYPDFLPFFTPDLPLQDLEDWLSVN</sequence>
<dbReference type="PANTHER" id="PTHR14950">
    <property type="entry name" value="DICER-RELATED"/>
    <property type="match status" value="1"/>
</dbReference>
<comment type="caution">
    <text evidence="6">The sequence shown here is derived from an EMBL/GenBank/DDBJ whole genome shotgun (WGS) entry which is preliminary data.</text>
</comment>
<keyword evidence="6" id="KW-0067">ATP-binding</keyword>
<dbReference type="GO" id="GO:0004386">
    <property type="term" value="F:helicase activity"/>
    <property type="evidence" value="ECO:0007669"/>
    <property type="project" value="UniProtKB-KW"/>
</dbReference>
<dbReference type="GO" id="GO:0004525">
    <property type="term" value="F:ribonuclease III activity"/>
    <property type="evidence" value="ECO:0007669"/>
    <property type="project" value="TreeGrafter"/>
</dbReference>
<evidence type="ECO:0000256" key="1">
    <source>
        <dbReference type="ARBA" id="ARBA00022801"/>
    </source>
</evidence>
<dbReference type="GO" id="GO:0005634">
    <property type="term" value="C:nucleus"/>
    <property type="evidence" value="ECO:0007669"/>
    <property type="project" value="TreeGrafter"/>
</dbReference>
<dbReference type="SUPFAM" id="SSF52540">
    <property type="entry name" value="P-loop containing nucleoside triphosphate hydrolases"/>
    <property type="match status" value="1"/>
</dbReference>
<dbReference type="Gene3D" id="3.30.160.380">
    <property type="entry name" value="Dicer dimerisation domain"/>
    <property type="match status" value="1"/>
</dbReference>
<reference evidence="6" key="2">
    <citation type="submission" date="2023-01" db="EMBL/GenBank/DDBJ databases">
        <authorList>
            <person name="Petersen C."/>
        </authorList>
    </citation>
    <scope>NUCLEOTIDE SEQUENCE</scope>
    <source>
        <strain evidence="6">IBT 15450</strain>
    </source>
</reference>
<dbReference type="SMART" id="SM00490">
    <property type="entry name" value="HELICc"/>
    <property type="match status" value="1"/>
</dbReference>
<dbReference type="GO" id="GO:0005737">
    <property type="term" value="C:cytoplasm"/>
    <property type="evidence" value="ECO:0007669"/>
    <property type="project" value="TreeGrafter"/>
</dbReference>
<name>A0AAD6ICA4_PENCN</name>
<feature type="domain" description="Dicer dsRNA-binding fold" evidence="5">
    <location>
        <begin position="152"/>
        <end position="246"/>
    </location>
</feature>
<feature type="domain" description="Helicase C-terminal" evidence="4">
    <location>
        <begin position="1"/>
        <end position="136"/>
    </location>
</feature>
<evidence type="ECO:0000313" key="6">
    <source>
        <dbReference type="EMBL" id="KAJ6039056.1"/>
    </source>
</evidence>
<gene>
    <name evidence="6" type="ORF">N7460_007088</name>
</gene>
<dbReference type="GO" id="GO:0003723">
    <property type="term" value="F:RNA binding"/>
    <property type="evidence" value="ECO:0007669"/>
    <property type="project" value="UniProtKB-UniRule"/>
</dbReference>
<evidence type="ECO:0000256" key="3">
    <source>
        <dbReference type="PROSITE-ProRule" id="PRU00657"/>
    </source>
</evidence>
<evidence type="ECO:0000259" key="5">
    <source>
        <dbReference type="PROSITE" id="PS51327"/>
    </source>
</evidence>
<dbReference type="PANTHER" id="PTHR14950:SF37">
    <property type="entry name" value="ENDORIBONUCLEASE DICER"/>
    <property type="match status" value="1"/>
</dbReference>
<organism evidence="6 7">
    <name type="scientific">Penicillium canescens</name>
    <dbReference type="NCBI Taxonomy" id="5083"/>
    <lineage>
        <taxon>Eukaryota</taxon>
        <taxon>Fungi</taxon>
        <taxon>Dikarya</taxon>
        <taxon>Ascomycota</taxon>
        <taxon>Pezizomycotina</taxon>
        <taxon>Eurotiomycetes</taxon>
        <taxon>Eurotiomycetidae</taxon>
        <taxon>Eurotiales</taxon>
        <taxon>Aspergillaceae</taxon>
        <taxon>Penicillium</taxon>
    </lineage>
</organism>
<keyword evidence="6" id="KW-0547">Nucleotide-binding</keyword>
<keyword evidence="7" id="KW-1185">Reference proteome</keyword>
<evidence type="ECO:0000259" key="4">
    <source>
        <dbReference type="PROSITE" id="PS51194"/>
    </source>
</evidence>
<dbReference type="Pfam" id="PF00271">
    <property type="entry name" value="Helicase_C"/>
    <property type="match status" value="1"/>
</dbReference>
<keyword evidence="6" id="KW-0347">Helicase</keyword>
<accession>A0AAD6ICA4</accession>
<dbReference type="Gene3D" id="3.40.50.300">
    <property type="entry name" value="P-loop containing nucleotide triphosphate hydrolases"/>
    <property type="match status" value="1"/>
</dbReference>
<dbReference type="PROSITE" id="PS51194">
    <property type="entry name" value="HELICASE_CTER"/>
    <property type="match status" value="1"/>
</dbReference>
<dbReference type="EMBL" id="JAQJZL010000006">
    <property type="protein sequence ID" value="KAJ6039056.1"/>
    <property type="molecule type" value="Genomic_DNA"/>
</dbReference>
<dbReference type="InterPro" id="IPR005034">
    <property type="entry name" value="Dicer_dimerisation"/>
</dbReference>
<dbReference type="GO" id="GO:0030422">
    <property type="term" value="P:siRNA processing"/>
    <property type="evidence" value="ECO:0007669"/>
    <property type="project" value="TreeGrafter"/>
</dbReference>
<proteinExistence type="predicted"/>
<protein>
    <submittedName>
        <fullName evidence="6">ATP-dependent helicase dcl2</fullName>
    </submittedName>
</protein>